<evidence type="ECO:0000256" key="3">
    <source>
        <dbReference type="ARBA" id="ARBA00012438"/>
    </source>
</evidence>
<dbReference type="KEGG" id="dalk:DSCA_15980"/>
<dbReference type="InterPro" id="IPR003661">
    <property type="entry name" value="HisK_dim/P_dom"/>
</dbReference>
<keyword evidence="7 12" id="KW-0418">Kinase</keyword>
<evidence type="ECO:0000256" key="5">
    <source>
        <dbReference type="ARBA" id="ARBA00022679"/>
    </source>
</evidence>
<dbReference type="SUPFAM" id="SSF47384">
    <property type="entry name" value="Homodimeric domain of signal transducing histidine kinase"/>
    <property type="match status" value="1"/>
</dbReference>
<reference evidence="12 13" key="1">
    <citation type="submission" date="2019-11" db="EMBL/GenBank/DDBJ databases">
        <title>Comparative genomics of hydrocarbon-degrading Desulfosarcina strains.</title>
        <authorList>
            <person name="Watanabe M."/>
            <person name="Kojima H."/>
            <person name="Fukui M."/>
        </authorList>
    </citation>
    <scope>NUCLEOTIDE SEQUENCE [LARGE SCALE GENOMIC DNA]</scope>
    <source>
        <strain evidence="12 13">PL12</strain>
    </source>
</reference>
<dbReference type="InterPro" id="IPR050428">
    <property type="entry name" value="TCS_sensor_his_kinase"/>
</dbReference>
<dbReference type="InterPro" id="IPR004358">
    <property type="entry name" value="Sig_transdc_His_kin-like_C"/>
</dbReference>
<keyword evidence="6 10" id="KW-0812">Transmembrane</keyword>
<gene>
    <name evidence="12" type="ORF">DSCA_15980</name>
</gene>
<dbReference type="PRINTS" id="PR00344">
    <property type="entry name" value="BCTRLSENSOR"/>
</dbReference>
<keyword evidence="8 10" id="KW-1133">Transmembrane helix</keyword>
<evidence type="ECO:0000256" key="8">
    <source>
        <dbReference type="ARBA" id="ARBA00022989"/>
    </source>
</evidence>
<feature type="transmembrane region" description="Helical" evidence="10">
    <location>
        <begin position="12"/>
        <end position="34"/>
    </location>
</feature>
<dbReference type="GO" id="GO:0000155">
    <property type="term" value="F:phosphorelay sensor kinase activity"/>
    <property type="evidence" value="ECO:0007669"/>
    <property type="project" value="InterPro"/>
</dbReference>
<dbReference type="PANTHER" id="PTHR45436:SF16">
    <property type="entry name" value="HISTIDINE KINASE"/>
    <property type="match status" value="1"/>
</dbReference>
<dbReference type="Gene3D" id="1.10.287.130">
    <property type="match status" value="1"/>
</dbReference>
<evidence type="ECO:0000256" key="7">
    <source>
        <dbReference type="ARBA" id="ARBA00022777"/>
    </source>
</evidence>
<dbReference type="PANTHER" id="PTHR45436">
    <property type="entry name" value="SENSOR HISTIDINE KINASE YKOH"/>
    <property type="match status" value="1"/>
</dbReference>
<keyword evidence="5" id="KW-0808">Transferase</keyword>
<evidence type="ECO:0000313" key="12">
    <source>
        <dbReference type="EMBL" id="BBO67668.1"/>
    </source>
</evidence>
<dbReference type="InterPro" id="IPR036097">
    <property type="entry name" value="HisK_dim/P_sf"/>
</dbReference>
<name>A0A5K7YF25_9BACT</name>
<dbReference type="Pfam" id="PF02518">
    <property type="entry name" value="HATPase_c"/>
    <property type="match status" value="1"/>
</dbReference>
<evidence type="ECO:0000259" key="11">
    <source>
        <dbReference type="PROSITE" id="PS50109"/>
    </source>
</evidence>
<comment type="catalytic activity">
    <reaction evidence="1">
        <text>ATP + protein L-histidine = ADP + protein N-phospho-L-histidine.</text>
        <dbReference type="EC" id="2.7.13.3"/>
    </reaction>
</comment>
<dbReference type="OrthoDB" id="9121563at2"/>
<dbReference type="Pfam" id="PF00512">
    <property type="entry name" value="HisKA"/>
    <property type="match status" value="1"/>
</dbReference>
<dbReference type="Proteomes" id="UP000427906">
    <property type="component" value="Chromosome"/>
</dbReference>
<evidence type="ECO:0000256" key="6">
    <source>
        <dbReference type="ARBA" id="ARBA00022692"/>
    </source>
</evidence>
<accession>A0A5K7YF25</accession>
<dbReference type="InterPro" id="IPR003594">
    <property type="entry name" value="HATPase_dom"/>
</dbReference>
<evidence type="ECO:0000256" key="1">
    <source>
        <dbReference type="ARBA" id="ARBA00000085"/>
    </source>
</evidence>
<feature type="domain" description="Histidine kinase" evidence="11">
    <location>
        <begin position="224"/>
        <end position="427"/>
    </location>
</feature>
<feature type="transmembrane region" description="Helical" evidence="10">
    <location>
        <begin position="142"/>
        <end position="160"/>
    </location>
</feature>
<keyword evidence="4" id="KW-0597">Phosphoprotein</keyword>
<dbReference type="SMART" id="SM00388">
    <property type="entry name" value="HisKA"/>
    <property type="match status" value="1"/>
</dbReference>
<dbReference type="InterPro" id="IPR036890">
    <property type="entry name" value="HATPase_C_sf"/>
</dbReference>
<evidence type="ECO:0000256" key="9">
    <source>
        <dbReference type="ARBA" id="ARBA00023136"/>
    </source>
</evidence>
<dbReference type="EC" id="2.7.13.3" evidence="3"/>
<evidence type="ECO:0000256" key="10">
    <source>
        <dbReference type="SAM" id="Phobius"/>
    </source>
</evidence>
<organism evidence="12 13">
    <name type="scientific">Desulfosarcina alkanivorans</name>
    <dbReference type="NCBI Taxonomy" id="571177"/>
    <lineage>
        <taxon>Bacteria</taxon>
        <taxon>Pseudomonadati</taxon>
        <taxon>Thermodesulfobacteriota</taxon>
        <taxon>Desulfobacteria</taxon>
        <taxon>Desulfobacterales</taxon>
        <taxon>Desulfosarcinaceae</taxon>
        <taxon>Desulfosarcina</taxon>
    </lineage>
</organism>
<dbReference type="PROSITE" id="PS50109">
    <property type="entry name" value="HIS_KIN"/>
    <property type="match status" value="1"/>
</dbReference>
<evidence type="ECO:0000256" key="2">
    <source>
        <dbReference type="ARBA" id="ARBA00004370"/>
    </source>
</evidence>
<keyword evidence="9 10" id="KW-0472">Membrane</keyword>
<dbReference type="RefSeq" id="WP_155315903.1">
    <property type="nucleotide sequence ID" value="NZ_AP021874.1"/>
</dbReference>
<dbReference type="AlphaFoldDB" id="A0A5K7YF25"/>
<proteinExistence type="predicted"/>
<dbReference type="SUPFAM" id="SSF55874">
    <property type="entry name" value="ATPase domain of HSP90 chaperone/DNA topoisomerase II/histidine kinase"/>
    <property type="match status" value="1"/>
</dbReference>
<dbReference type="InterPro" id="IPR005467">
    <property type="entry name" value="His_kinase_dom"/>
</dbReference>
<dbReference type="GO" id="GO:0005886">
    <property type="term" value="C:plasma membrane"/>
    <property type="evidence" value="ECO:0007669"/>
    <property type="project" value="TreeGrafter"/>
</dbReference>
<evidence type="ECO:0000256" key="4">
    <source>
        <dbReference type="ARBA" id="ARBA00022553"/>
    </source>
</evidence>
<dbReference type="SMART" id="SM00387">
    <property type="entry name" value="HATPase_c"/>
    <property type="match status" value="1"/>
</dbReference>
<dbReference type="Gene3D" id="3.30.565.10">
    <property type="entry name" value="Histidine kinase-like ATPase, C-terminal domain"/>
    <property type="match status" value="1"/>
</dbReference>
<sequence>MKFYQSIRFRIVACILLYGSLLVIFNAGITFFVMGNNISKMVANLIDTEVDTFLYKYKKDRTTPLPHSKYIDVFEGVEAVPERFREQVKDLPPGVHAINRDDKKHPKYVGVMELEGKDVPSFMFFHGRAFFEENARLHPRQILMISLALLLIPGVIIGYITSRMLFAPVVTLMDQIKGLNPDNIPSRFSQKHASNELGMLTRTIETTMNRINAFIQREKQFTRDASHELRTPLTIVKGAVEIMEAQPELEGNPLLKNPLKRISRSVRDMETTIETFLWLAREEGGTESSCRVEPVARKAIKDNRYLIENKDIELHMDVRTDKAVRVREEVLYIAVTNLIRNAFHFTSRGAVTVTIDDMHIGIADTGMGIEADKLDSVTRSHVKGQKSRGFGLGLSIVSRLCKRFGWQLIIESEPGKGTRTRILWQDA</sequence>
<protein>
    <recommendedName>
        <fullName evidence="3">histidine kinase</fullName>
        <ecNumber evidence="3">2.7.13.3</ecNumber>
    </recommendedName>
</protein>
<dbReference type="EMBL" id="AP021874">
    <property type="protein sequence ID" value="BBO67668.1"/>
    <property type="molecule type" value="Genomic_DNA"/>
</dbReference>
<evidence type="ECO:0000313" key="13">
    <source>
        <dbReference type="Proteomes" id="UP000427906"/>
    </source>
</evidence>
<keyword evidence="13" id="KW-1185">Reference proteome</keyword>
<dbReference type="Gene3D" id="6.10.340.10">
    <property type="match status" value="1"/>
</dbReference>
<comment type="subcellular location">
    <subcellularLocation>
        <location evidence="2">Membrane</location>
    </subcellularLocation>
</comment>
<dbReference type="CDD" id="cd00082">
    <property type="entry name" value="HisKA"/>
    <property type="match status" value="1"/>
</dbReference>